<dbReference type="OrthoDB" id="4772757at2759"/>
<dbReference type="STRING" id="133385.A0A2T9YW26"/>
<evidence type="ECO:0000313" key="2">
    <source>
        <dbReference type="Proteomes" id="UP000245383"/>
    </source>
</evidence>
<dbReference type="EMBL" id="MBFR01000030">
    <property type="protein sequence ID" value="PVU96528.1"/>
    <property type="molecule type" value="Genomic_DNA"/>
</dbReference>
<keyword evidence="2" id="KW-1185">Reference proteome</keyword>
<sequence>MKTLLDLPYEILEEIIIRAANPVVFQVNKKFATFFLGSSLYVKKRFVYEQANGDPLAGLQTLLKKKILEVSLIDSFLYDILYTVVSTQPKGRGALPFIKKKPVPGSIQQCFELYSSGKSKKRNRKAYARPFCLENGQELGLKLNWRKKFKALFTNFSLPMWIFKRNQKYVEKIDNYYSLLQKLERNHIKGKLIFNSCSTCYYNFTKSFPYIPVLDKCTFCFNHKQNLTASKLPCGNFASENTIKLLNLSNTSKINKSKRCSDHINYSINCEENQMKRLKKSKPNETSSDLNLLPQDITGDFQPNHPFIFGNPTRLNATTYNIDFKNTSSDHFTKHISSGCYTNLCEDNGLEIFCTTCKKPPMTRRATLNEENLRLLDIVYHLLALGIPATSHKGLPLINSVINKNTDMLLMRNNIMPDSNTLKIMAGF</sequence>
<accession>A0A2T9YW26</accession>
<protein>
    <submittedName>
        <fullName evidence="1">Uncharacterized protein</fullName>
    </submittedName>
</protein>
<proteinExistence type="predicted"/>
<dbReference type="Proteomes" id="UP000245383">
    <property type="component" value="Unassembled WGS sequence"/>
</dbReference>
<organism evidence="1 2">
    <name type="scientific">Smittium simulii</name>
    <dbReference type="NCBI Taxonomy" id="133385"/>
    <lineage>
        <taxon>Eukaryota</taxon>
        <taxon>Fungi</taxon>
        <taxon>Fungi incertae sedis</taxon>
        <taxon>Zoopagomycota</taxon>
        <taxon>Kickxellomycotina</taxon>
        <taxon>Harpellomycetes</taxon>
        <taxon>Harpellales</taxon>
        <taxon>Legeriomycetaceae</taxon>
        <taxon>Smittium</taxon>
    </lineage>
</organism>
<gene>
    <name evidence="1" type="ORF">BB561_001138</name>
</gene>
<evidence type="ECO:0000313" key="1">
    <source>
        <dbReference type="EMBL" id="PVU96528.1"/>
    </source>
</evidence>
<reference evidence="1 2" key="1">
    <citation type="journal article" date="2018" name="MBio">
        <title>Comparative Genomics Reveals the Core Gene Toolbox for the Fungus-Insect Symbiosis.</title>
        <authorList>
            <person name="Wang Y."/>
            <person name="Stata M."/>
            <person name="Wang W."/>
            <person name="Stajich J.E."/>
            <person name="White M.M."/>
            <person name="Moncalvo J.M."/>
        </authorList>
    </citation>
    <scope>NUCLEOTIDE SEQUENCE [LARGE SCALE GENOMIC DNA]</scope>
    <source>
        <strain evidence="1 2">SWE-8-4</strain>
    </source>
</reference>
<comment type="caution">
    <text evidence="1">The sequence shown here is derived from an EMBL/GenBank/DDBJ whole genome shotgun (WGS) entry which is preliminary data.</text>
</comment>
<name>A0A2T9YW26_9FUNG</name>
<dbReference type="AlphaFoldDB" id="A0A2T9YW26"/>